<dbReference type="PANTHER" id="PTHR32305">
    <property type="match status" value="1"/>
</dbReference>
<dbReference type="InterPro" id="IPR056823">
    <property type="entry name" value="TEN-like_YD-shell"/>
</dbReference>
<keyword evidence="4" id="KW-1185">Reference proteome</keyword>
<dbReference type="RefSeq" id="WP_309201844.1">
    <property type="nucleotide sequence ID" value="NZ_CP133548.1"/>
</dbReference>
<accession>A0AA51RSI9</accession>
<dbReference type="AlphaFoldDB" id="A0AA51RSI9"/>
<evidence type="ECO:0000313" key="3">
    <source>
        <dbReference type="EMBL" id="WMS86699.1"/>
    </source>
</evidence>
<dbReference type="Pfam" id="PF25023">
    <property type="entry name" value="TEN_YD-shell"/>
    <property type="match status" value="1"/>
</dbReference>
<dbReference type="InterPro" id="IPR050708">
    <property type="entry name" value="T6SS_VgrG/RHS"/>
</dbReference>
<protein>
    <submittedName>
        <fullName evidence="3">RHS repeat-associated core domain-containing protein</fullName>
    </submittedName>
</protein>
<dbReference type="KEGG" id="plei:Q9312_15875"/>
<evidence type="ECO:0000313" key="4">
    <source>
        <dbReference type="Proteomes" id="UP001239782"/>
    </source>
</evidence>
<sequence length="248" mass="27715">MTTITFIHTDHLGSPIAATNEDGSVKWREEYQPFGKQLADQDSDNNVGFTGHKDDKDLGLTYMQARWYDPEVGRFNSLDPIKYRDIQTFSRFIYASNNPFKYIDPDGRDYIAVNMGNALHDLISGKTAKERAQAQLERDAIVANTIEQGATYTGIGLLIDTVVTANEIIKGEDFEDDLAGIMTGEFMARTAKNVLEKKLKVTEPFVEVFSSIIGKHSGDIAKQLVEDALEQKSEINIDDKVPVKDDSK</sequence>
<dbReference type="Proteomes" id="UP001239782">
    <property type="component" value="Chromosome"/>
</dbReference>
<dbReference type="InterPro" id="IPR022385">
    <property type="entry name" value="Rhs_assc_core"/>
</dbReference>
<proteinExistence type="predicted"/>
<dbReference type="Gene3D" id="2.180.10.10">
    <property type="entry name" value="RHS repeat-associated core"/>
    <property type="match status" value="1"/>
</dbReference>
<reference evidence="3 4" key="1">
    <citation type="submission" date="2023-08" db="EMBL/GenBank/DDBJ databases">
        <title>Pleionea litopenaei sp. nov., isolated from stomach of juvenile Litopenaeus vannamei.</title>
        <authorList>
            <person name="Rho A.M."/>
            <person name="Hwang C.Y."/>
        </authorList>
    </citation>
    <scope>NUCLEOTIDE SEQUENCE [LARGE SCALE GENOMIC DNA]</scope>
    <source>
        <strain evidence="3 4">HL-JVS1</strain>
    </source>
</reference>
<dbReference type="NCBIfam" id="TIGR03696">
    <property type="entry name" value="Rhs_assc_core"/>
    <property type="match status" value="1"/>
</dbReference>
<evidence type="ECO:0000256" key="1">
    <source>
        <dbReference type="ARBA" id="ARBA00022737"/>
    </source>
</evidence>
<gene>
    <name evidence="3" type="ORF">Q9312_15875</name>
</gene>
<dbReference type="PANTHER" id="PTHR32305:SF17">
    <property type="entry name" value="TRNA NUCLEASE WAPA"/>
    <property type="match status" value="1"/>
</dbReference>
<dbReference type="EMBL" id="CP133548">
    <property type="protein sequence ID" value="WMS86699.1"/>
    <property type="molecule type" value="Genomic_DNA"/>
</dbReference>
<keyword evidence="1" id="KW-0677">Repeat</keyword>
<name>A0AA51RSI9_9GAMM</name>
<evidence type="ECO:0000259" key="2">
    <source>
        <dbReference type="Pfam" id="PF25023"/>
    </source>
</evidence>
<feature type="domain" description="Teneurin-like YD-shell" evidence="2">
    <location>
        <begin position="6"/>
        <end position="86"/>
    </location>
</feature>
<organism evidence="3 4">
    <name type="scientific">Pleionea litopenaei</name>
    <dbReference type="NCBI Taxonomy" id="3070815"/>
    <lineage>
        <taxon>Bacteria</taxon>
        <taxon>Pseudomonadati</taxon>
        <taxon>Pseudomonadota</taxon>
        <taxon>Gammaproteobacteria</taxon>
        <taxon>Oceanospirillales</taxon>
        <taxon>Pleioneaceae</taxon>
        <taxon>Pleionea</taxon>
    </lineage>
</organism>